<dbReference type="PROSITE" id="PS50181">
    <property type="entry name" value="FBOX"/>
    <property type="match status" value="1"/>
</dbReference>
<reference evidence="2" key="1">
    <citation type="submission" date="2021-02" db="EMBL/GenBank/DDBJ databases">
        <authorList>
            <person name="Nowell W R."/>
        </authorList>
    </citation>
    <scope>NUCLEOTIDE SEQUENCE</scope>
</reference>
<feature type="domain" description="F-box" evidence="1">
    <location>
        <begin position="27"/>
        <end position="74"/>
    </location>
</feature>
<dbReference type="EMBL" id="CAJNOO010000120">
    <property type="protein sequence ID" value="CAF0814055.1"/>
    <property type="molecule type" value="Genomic_DNA"/>
</dbReference>
<dbReference type="InterPro" id="IPR036047">
    <property type="entry name" value="F-box-like_dom_sf"/>
</dbReference>
<dbReference type="InterPro" id="IPR001810">
    <property type="entry name" value="F-box_dom"/>
</dbReference>
<evidence type="ECO:0000259" key="1">
    <source>
        <dbReference type="PROSITE" id="PS50181"/>
    </source>
</evidence>
<dbReference type="SUPFAM" id="SSF52047">
    <property type="entry name" value="RNI-like"/>
    <property type="match status" value="1"/>
</dbReference>
<sequence>MNNNKRQSTFNYSYYQDIKKSNIDQQIMSIDNLSNEIFYEIFDYLDACEIYHAFSNLNHRFQQLLYSSSLLFKIELHYRTPKEIFLNNYKSLIRFHQHQIISIHLIYSINVNTIISSMIRNSLFNHLESIRLHGVSPNILSRFLKKCISLPRLFLLRIDTSNSLKDLNNIYKLVFNLPKLKSLEITAHGFNKFNIKTSLSMATAKQFSPIKSLMIDHSCTFKECSTIISYTPQLRNLSVSHLLMDDNPKKGIHLPMILSNLTYLFICEYDLDFDQFEMFIRKIDAKLQFLSFNTESEDINYLDAKRWEKLIMKYLPQLDKFYFQYHIYRDYENEYSVNRDQCDQFISSFWIDRQWLFNVAIDYGFILYSIQPYEKQWYEYDSPQGMVNSSTDLSKCSQLSISSIPGEYSDLFLTDVTRVLNMVEIYHLEITEENVFSSILVEIVDLLAELRSLKIHSLSLRVPEGLYVEKFDVFDLLEIPIQITKVYLKKMNEIEEIYFLMTLCPDLTYLKVDSINNMDIELFFRNILMNIPSKYNEHFRSMCIRIPTADDKMINKLEKMINVEKLLINYKIQRISECIYLQWN</sequence>
<proteinExistence type="predicted"/>
<dbReference type="OrthoDB" id="10012197at2759"/>
<accession>A0A813TK94</accession>
<comment type="caution">
    <text evidence="2">The sequence shown here is derived from an EMBL/GenBank/DDBJ whole genome shotgun (WGS) entry which is preliminary data.</text>
</comment>
<protein>
    <recommendedName>
        <fullName evidence="1">F-box domain-containing protein</fullName>
    </recommendedName>
</protein>
<organism evidence="2 3">
    <name type="scientific">Rotaria sordida</name>
    <dbReference type="NCBI Taxonomy" id="392033"/>
    <lineage>
        <taxon>Eukaryota</taxon>
        <taxon>Metazoa</taxon>
        <taxon>Spiralia</taxon>
        <taxon>Gnathifera</taxon>
        <taxon>Rotifera</taxon>
        <taxon>Eurotatoria</taxon>
        <taxon>Bdelloidea</taxon>
        <taxon>Philodinida</taxon>
        <taxon>Philodinidae</taxon>
        <taxon>Rotaria</taxon>
    </lineage>
</organism>
<dbReference type="SUPFAM" id="SSF81383">
    <property type="entry name" value="F-box domain"/>
    <property type="match status" value="1"/>
</dbReference>
<dbReference type="Proteomes" id="UP000663882">
    <property type="component" value="Unassembled WGS sequence"/>
</dbReference>
<dbReference type="InterPro" id="IPR032675">
    <property type="entry name" value="LRR_dom_sf"/>
</dbReference>
<gene>
    <name evidence="2" type="ORF">RFH988_LOCUS4582</name>
</gene>
<dbReference type="AlphaFoldDB" id="A0A813TK94"/>
<dbReference type="Gene3D" id="3.80.10.10">
    <property type="entry name" value="Ribonuclease Inhibitor"/>
    <property type="match status" value="1"/>
</dbReference>
<evidence type="ECO:0000313" key="3">
    <source>
        <dbReference type="Proteomes" id="UP000663882"/>
    </source>
</evidence>
<evidence type="ECO:0000313" key="2">
    <source>
        <dbReference type="EMBL" id="CAF0814055.1"/>
    </source>
</evidence>
<name>A0A813TK94_9BILA</name>